<dbReference type="PANTHER" id="PTHR46114">
    <property type="entry name" value="APPLE DOMAIN-CONTAINING PROTEIN"/>
    <property type="match status" value="1"/>
</dbReference>
<proteinExistence type="predicted"/>
<protein>
    <submittedName>
        <fullName evidence="1">Uncharacterized protein</fullName>
    </submittedName>
</protein>
<dbReference type="OrthoDB" id="6752837at2759"/>
<gene>
    <name evidence="1" type="ORF">MELIAE_LOCUS7427</name>
</gene>
<dbReference type="EMBL" id="OV121136">
    <property type="protein sequence ID" value="CAH0556502.1"/>
    <property type="molecule type" value="Genomic_DNA"/>
</dbReference>
<dbReference type="Proteomes" id="UP001154078">
    <property type="component" value="Chromosome 5"/>
</dbReference>
<sequence>MVPGKLNVINEPLVHRDRIILPPLHIKLGLMKQFVKALNKDGDCFKCISKKFYNLSTEKLKAEIFDGPQIRRLIKDENFTSYMTDIEKNAWNEFVWTAQNFLGNKKDESYGEHIELMLSHFQQLGSNMSIKVHFLHMHLDRFPENLGDLSEEQGERFHQDIRTMEERYQGFHKNLTRTTGKEKEKMLLNSLLHQTLIIQHQAAEVVMLVMIVKIPQSSFSKYQQQQQPQDPKKSQRLEVHFSFLLPASLKFLIGVKSLIEMKICGYVRRTNRTLMKPLALQKLQSHSHLLDSFFSTTDLPNIKCSKHDDTSSLIYCTDLSGLVTYILNARQLDDDFYLKMGLGSGDNSLKMCLTILPENDPE</sequence>
<keyword evidence="2" id="KW-1185">Reference proteome</keyword>
<name>A0A9P0B6N6_BRAAE</name>
<dbReference type="AlphaFoldDB" id="A0A9P0B6N6"/>
<accession>A0A9P0B6N6</accession>
<organism evidence="1 2">
    <name type="scientific">Brassicogethes aeneus</name>
    <name type="common">Rape pollen beetle</name>
    <name type="synonym">Meligethes aeneus</name>
    <dbReference type="NCBI Taxonomy" id="1431903"/>
    <lineage>
        <taxon>Eukaryota</taxon>
        <taxon>Metazoa</taxon>
        <taxon>Ecdysozoa</taxon>
        <taxon>Arthropoda</taxon>
        <taxon>Hexapoda</taxon>
        <taxon>Insecta</taxon>
        <taxon>Pterygota</taxon>
        <taxon>Neoptera</taxon>
        <taxon>Endopterygota</taxon>
        <taxon>Coleoptera</taxon>
        <taxon>Polyphaga</taxon>
        <taxon>Cucujiformia</taxon>
        <taxon>Nitidulidae</taxon>
        <taxon>Meligethinae</taxon>
        <taxon>Brassicogethes</taxon>
    </lineage>
</organism>
<evidence type="ECO:0000313" key="2">
    <source>
        <dbReference type="Proteomes" id="UP001154078"/>
    </source>
</evidence>
<dbReference type="PANTHER" id="PTHR46114:SF1">
    <property type="entry name" value="ZAD DOMAIN-CONTAINING PROTEIN"/>
    <property type="match status" value="1"/>
</dbReference>
<evidence type="ECO:0000313" key="1">
    <source>
        <dbReference type="EMBL" id="CAH0556502.1"/>
    </source>
</evidence>
<reference evidence="1" key="1">
    <citation type="submission" date="2021-12" db="EMBL/GenBank/DDBJ databases">
        <authorList>
            <person name="King R."/>
        </authorList>
    </citation>
    <scope>NUCLEOTIDE SEQUENCE</scope>
</reference>